<organism evidence="2 3">
    <name type="scientific">Sphingomonas alpina</name>
    <dbReference type="NCBI Taxonomy" id="653931"/>
    <lineage>
        <taxon>Bacteria</taxon>
        <taxon>Pseudomonadati</taxon>
        <taxon>Pseudomonadota</taxon>
        <taxon>Alphaproteobacteria</taxon>
        <taxon>Sphingomonadales</taxon>
        <taxon>Sphingomonadaceae</taxon>
        <taxon>Sphingomonas</taxon>
    </lineage>
</organism>
<keyword evidence="1" id="KW-1133">Transmembrane helix</keyword>
<feature type="transmembrane region" description="Helical" evidence="1">
    <location>
        <begin position="83"/>
        <end position="103"/>
    </location>
</feature>
<accession>A0A7H0LL73</accession>
<keyword evidence="3" id="KW-1185">Reference proteome</keyword>
<keyword evidence="1" id="KW-0812">Transmembrane</keyword>
<keyword evidence="1" id="KW-0472">Membrane</keyword>
<evidence type="ECO:0000313" key="3">
    <source>
        <dbReference type="Proteomes" id="UP000516148"/>
    </source>
</evidence>
<dbReference type="AlphaFoldDB" id="A0A7H0LL73"/>
<proteinExistence type="predicted"/>
<evidence type="ECO:0000313" key="2">
    <source>
        <dbReference type="EMBL" id="QNQ10426.1"/>
    </source>
</evidence>
<dbReference type="EMBL" id="CP061038">
    <property type="protein sequence ID" value="QNQ10426.1"/>
    <property type="molecule type" value="Genomic_DNA"/>
</dbReference>
<dbReference type="RefSeq" id="WP_187762724.1">
    <property type="nucleotide sequence ID" value="NZ_CP061038.1"/>
</dbReference>
<sequence length="260" mass="28274">MSRPIAEDDLHAFVDGALAPARRAEVEAFLEKNPEIANRFGRFAEHRVELRSALAPIAAEPIPPQLNLAHLIAARRPARWAKWSSMIAACLLLLIGGAGGWLLRGDGAAGGVGIEALADEAAYAYAVFGTDRARAVEIPAADGPMLARWMENRLRRRVTMPDLARRGFRLMGGRVVATRNGPAGLLMYDDARGLRIAILMRPMIAQDRSARMAFHRQGDVVGFTWADRGMGYGLMGTASAGLLHPLADEARRQFQSKARA</sequence>
<protein>
    <submittedName>
        <fullName evidence="2">Anti-sigma factor</fullName>
    </submittedName>
</protein>
<gene>
    <name evidence="2" type="ORF">H3Z74_04150</name>
</gene>
<name>A0A7H0LL73_9SPHN</name>
<dbReference type="Proteomes" id="UP000516148">
    <property type="component" value="Chromosome"/>
</dbReference>
<dbReference type="KEGG" id="spap:H3Z74_04150"/>
<reference evidence="2 3" key="1">
    <citation type="submission" date="2020-09" db="EMBL/GenBank/DDBJ databases">
        <title>Sphingomonas sp., a new species isolated from pork steak.</title>
        <authorList>
            <person name="Heidler von Heilborn D."/>
        </authorList>
    </citation>
    <scope>NUCLEOTIDE SEQUENCE [LARGE SCALE GENOMIC DNA]</scope>
    <source>
        <strain evidence="3">S8-3T</strain>
    </source>
</reference>
<evidence type="ECO:0000256" key="1">
    <source>
        <dbReference type="SAM" id="Phobius"/>
    </source>
</evidence>